<evidence type="ECO:0000313" key="2">
    <source>
        <dbReference type="Proteomes" id="UP000287651"/>
    </source>
</evidence>
<proteinExistence type="predicted"/>
<comment type="caution">
    <text evidence="1">The sequence shown here is derived from an EMBL/GenBank/DDBJ whole genome shotgun (WGS) entry which is preliminary data.</text>
</comment>
<dbReference type="EMBL" id="AMZH03000261">
    <property type="protein sequence ID" value="RRT84637.1"/>
    <property type="molecule type" value="Genomic_DNA"/>
</dbReference>
<name>A0A427B848_ENSVE</name>
<gene>
    <name evidence="1" type="ORF">B296_00005048</name>
</gene>
<evidence type="ECO:0000313" key="1">
    <source>
        <dbReference type="EMBL" id="RRT84637.1"/>
    </source>
</evidence>
<reference evidence="1 2" key="1">
    <citation type="journal article" date="2014" name="Agronomy (Basel)">
        <title>A Draft Genome Sequence for Ensete ventricosum, the Drought-Tolerant Tree Against Hunger.</title>
        <authorList>
            <person name="Harrison J."/>
            <person name="Moore K.A."/>
            <person name="Paszkiewicz K."/>
            <person name="Jones T."/>
            <person name="Grant M."/>
            <person name="Ambacheew D."/>
            <person name="Muzemil S."/>
            <person name="Studholme D.J."/>
        </authorList>
    </citation>
    <scope>NUCLEOTIDE SEQUENCE [LARGE SCALE GENOMIC DNA]</scope>
</reference>
<organism evidence="1 2">
    <name type="scientific">Ensete ventricosum</name>
    <name type="common">Abyssinian banana</name>
    <name type="synonym">Musa ensete</name>
    <dbReference type="NCBI Taxonomy" id="4639"/>
    <lineage>
        <taxon>Eukaryota</taxon>
        <taxon>Viridiplantae</taxon>
        <taxon>Streptophyta</taxon>
        <taxon>Embryophyta</taxon>
        <taxon>Tracheophyta</taxon>
        <taxon>Spermatophyta</taxon>
        <taxon>Magnoliopsida</taxon>
        <taxon>Liliopsida</taxon>
        <taxon>Zingiberales</taxon>
        <taxon>Musaceae</taxon>
        <taxon>Ensete</taxon>
    </lineage>
</organism>
<dbReference type="Proteomes" id="UP000287651">
    <property type="component" value="Unassembled WGS sequence"/>
</dbReference>
<sequence>MGVNACWRLMRAGPYFECRYHLGYITSYCASRMVGRIDDLSVETVQAASREGAEVEGVLEDSVTGQADVARDLGRPGLRSWLQEHHFGTVDGVRLSQKKASSYQLQKHHQLANISLVLLHPPEQKSSL</sequence>
<accession>A0A427B848</accession>
<dbReference type="AlphaFoldDB" id="A0A427B848"/>
<protein>
    <submittedName>
        <fullName evidence="1">Uncharacterized protein</fullName>
    </submittedName>
</protein>